<dbReference type="Pfam" id="PF13102">
    <property type="entry name" value="Phage_int_SAM_5"/>
    <property type="match status" value="1"/>
</dbReference>
<dbReference type="Gene3D" id="1.10.443.10">
    <property type="entry name" value="Intergrase catalytic core"/>
    <property type="match status" value="1"/>
</dbReference>
<dbReference type="PANTHER" id="PTHR30349">
    <property type="entry name" value="PHAGE INTEGRASE-RELATED"/>
    <property type="match status" value="1"/>
</dbReference>
<dbReference type="EMBL" id="JAERQJ010000003">
    <property type="protein sequence ID" value="MBL0683880.1"/>
    <property type="molecule type" value="Genomic_DNA"/>
</dbReference>
<evidence type="ECO:0000256" key="1">
    <source>
        <dbReference type="ARBA" id="ARBA00008857"/>
    </source>
</evidence>
<proteinExistence type="inferred from homology"/>
<dbReference type="GO" id="GO:0015074">
    <property type="term" value="P:DNA integration"/>
    <property type="evidence" value="ECO:0007669"/>
    <property type="project" value="InterPro"/>
</dbReference>
<reference evidence="5" key="1">
    <citation type="submission" date="2021-01" db="EMBL/GenBank/DDBJ databases">
        <authorList>
            <person name="Zhong Y.L."/>
        </authorList>
    </citation>
    <scope>NUCLEOTIDE SEQUENCE</scope>
    <source>
        <strain evidence="5">KCTC 23302</strain>
    </source>
</reference>
<dbReference type="InterPro" id="IPR013762">
    <property type="entry name" value="Integrase-like_cat_sf"/>
</dbReference>
<gene>
    <name evidence="5" type="ORF">JJQ60_10155</name>
</gene>
<comment type="caution">
    <text evidence="5">The sequence shown here is derived from an EMBL/GenBank/DDBJ whole genome shotgun (WGS) entry which is preliminary data.</text>
</comment>
<protein>
    <submittedName>
        <fullName evidence="5">Site-specific integrase</fullName>
    </submittedName>
</protein>
<dbReference type="InterPro" id="IPR025269">
    <property type="entry name" value="SAM-like_dom"/>
</dbReference>
<dbReference type="Pfam" id="PF00589">
    <property type="entry name" value="Phage_integrase"/>
    <property type="match status" value="1"/>
</dbReference>
<evidence type="ECO:0000256" key="2">
    <source>
        <dbReference type="ARBA" id="ARBA00023125"/>
    </source>
</evidence>
<dbReference type="Pfam" id="PF17293">
    <property type="entry name" value="Arm-DNA-bind_5"/>
    <property type="match status" value="1"/>
</dbReference>
<accession>A0A936ZXT3</accession>
<dbReference type="InterPro" id="IPR002104">
    <property type="entry name" value="Integrase_catalytic"/>
</dbReference>
<keyword evidence="3" id="KW-0233">DNA recombination</keyword>
<feature type="domain" description="Tyr recombinase" evidence="4">
    <location>
        <begin position="210"/>
        <end position="403"/>
    </location>
</feature>
<dbReference type="PANTHER" id="PTHR30349:SF64">
    <property type="entry name" value="PROPHAGE INTEGRASE INTD-RELATED"/>
    <property type="match status" value="1"/>
</dbReference>
<evidence type="ECO:0000256" key="3">
    <source>
        <dbReference type="ARBA" id="ARBA00023172"/>
    </source>
</evidence>
<dbReference type="RefSeq" id="WP_201919285.1">
    <property type="nucleotide sequence ID" value="NZ_BAABAX010000005.1"/>
</dbReference>
<dbReference type="AlphaFoldDB" id="A0A936ZXT3"/>
<dbReference type="SUPFAM" id="SSF56349">
    <property type="entry name" value="DNA breaking-rejoining enzymes"/>
    <property type="match status" value="1"/>
</dbReference>
<dbReference type="GO" id="GO:0003677">
    <property type="term" value="F:DNA binding"/>
    <property type="evidence" value="ECO:0007669"/>
    <property type="project" value="UniProtKB-KW"/>
</dbReference>
<dbReference type="InterPro" id="IPR010998">
    <property type="entry name" value="Integrase_recombinase_N"/>
</dbReference>
<keyword evidence="6" id="KW-1185">Reference proteome</keyword>
<keyword evidence="2" id="KW-0238">DNA-binding</keyword>
<dbReference type="InterPro" id="IPR050090">
    <property type="entry name" value="Tyrosine_recombinase_XerCD"/>
</dbReference>
<evidence type="ECO:0000313" key="5">
    <source>
        <dbReference type="EMBL" id="MBL0683880.1"/>
    </source>
</evidence>
<evidence type="ECO:0000259" key="4">
    <source>
        <dbReference type="PROSITE" id="PS51898"/>
    </source>
</evidence>
<evidence type="ECO:0000313" key="6">
    <source>
        <dbReference type="Proteomes" id="UP000651057"/>
    </source>
</evidence>
<name>A0A936ZXT3_9FLAO</name>
<dbReference type="InterPro" id="IPR011010">
    <property type="entry name" value="DNA_brk_join_enz"/>
</dbReference>
<dbReference type="Gene3D" id="1.10.150.130">
    <property type="match status" value="1"/>
</dbReference>
<comment type="similarity">
    <text evidence="1">Belongs to the 'phage' integrase family.</text>
</comment>
<dbReference type="PROSITE" id="PS51898">
    <property type="entry name" value="TYR_RECOMBINASE"/>
    <property type="match status" value="1"/>
</dbReference>
<dbReference type="InterPro" id="IPR035386">
    <property type="entry name" value="Arm-DNA-bind_5"/>
</dbReference>
<dbReference type="GO" id="GO:0006310">
    <property type="term" value="P:DNA recombination"/>
    <property type="evidence" value="ECO:0007669"/>
    <property type="project" value="UniProtKB-KW"/>
</dbReference>
<organism evidence="5 6">
    <name type="scientific">Aquimarina mytili</name>
    <dbReference type="NCBI Taxonomy" id="874423"/>
    <lineage>
        <taxon>Bacteria</taxon>
        <taxon>Pseudomonadati</taxon>
        <taxon>Bacteroidota</taxon>
        <taxon>Flavobacteriia</taxon>
        <taxon>Flavobacteriales</taxon>
        <taxon>Flavobacteriaceae</taxon>
        <taxon>Aquimarina</taxon>
    </lineage>
</organism>
<sequence length="404" mass="46916">MASVKAILYRSKKKADGTHPIALRIIKDRKPAYLYLDWIGNKYWDDTKSKVKSSHLSHKRLNNLILKKLTQADDLILEFESNNRFYTGASILKLVKGNRKNISFFKYAEEYIEELEKTNKHSRASSDKARIKRTKEFTNNRDIAFQEIDQAFLKKLRVFLIAKHQSSERSVLNTYVVIRTIFNKAISEGIVDQKYYPFGKGKIQIKFPQTLKIGLSEDEITAIENLELKTGTTIWHSRNIFLFSFYLAGMRISDVLKIKWEAIQNDRLYYKMNKNSKADSVKLTSKILSLLSHYQKDKRSNTDFIFPELKKANLKDSKDVYNKTKTATKKFNKYLNELAQLAEIDKKITCHIARHSFGNIAGDKISPQMLQKLYRHSNLSTTIGYQGNFIHKNADEALDSVLNF</sequence>
<dbReference type="Proteomes" id="UP000651057">
    <property type="component" value="Unassembled WGS sequence"/>
</dbReference>